<dbReference type="InterPro" id="IPR012910">
    <property type="entry name" value="Plug_dom"/>
</dbReference>
<evidence type="ECO:0000256" key="2">
    <source>
        <dbReference type="RuleBase" id="RU003357"/>
    </source>
</evidence>
<evidence type="ECO:0000313" key="6">
    <source>
        <dbReference type="EMBL" id="GGF14070.1"/>
    </source>
</evidence>
<gene>
    <name evidence="6" type="ORF">GCM10011383_26660</name>
</gene>
<dbReference type="InterPro" id="IPR008969">
    <property type="entry name" value="CarboxyPept-like_regulatory"/>
</dbReference>
<dbReference type="InterPro" id="IPR023996">
    <property type="entry name" value="TonB-dep_OMP_SusC/RagA"/>
</dbReference>
<dbReference type="InterPro" id="IPR039426">
    <property type="entry name" value="TonB-dep_rcpt-like"/>
</dbReference>
<dbReference type="Gene3D" id="2.170.130.10">
    <property type="entry name" value="TonB-dependent receptor, plug domain"/>
    <property type="match status" value="1"/>
</dbReference>
<organism evidence="6 7">
    <name type="scientific">Hymenobacter cavernae</name>
    <dbReference type="NCBI Taxonomy" id="2044852"/>
    <lineage>
        <taxon>Bacteria</taxon>
        <taxon>Pseudomonadati</taxon>
        <taxon>Bacteroidota</taxon>
        <taxon>Cytophagia</taxon>
        <taxon>Cytophagales</taxon>
        <taxon>Hymenobacteraceae</taxon>
        <taxon>Hymenobacter</taxon>
    </lineage>
</organism>
<evidence type="ECO:0000259" key="5">
    <source>
        <dbReference type="Pfam" id="PF07715"/>
    </source>
</evidence>
<protein>
    <submittedName>
        <fullName evidence="6">SusC/RagA family TonB-linked outer membrane protein</fullName>
    </submittedName>
</protein>
<dbReference type="Pfam" id="PF07715">
    <property type="entry name" value="Plug"/>
    <property type="match status" value="1"/>
</dbReference>
<dbReference type="InterPro" id="IPR037066">
    <property type="entry name" value="Plug_dom_sf"/>
</dbReference>
<evidence type="ECO:0000313" key="7">
    <source>
        <dbReference type="Proteomes" id="UP000632273"/>
    </source>
</evidence>
<keyword evidence="1" id="KW-0998">Cell outer membrane</keyword>
<keyword evidence="1 2" id="KW-0472">Membrane</keyword>
<feature type="signal peptide" evidence="3">
    <location>
        <begin position="1"/>
        <end position="23"/>
    </location>
</feature>
<dbReference type="Proteomes" id="UP000632273">
    <property type="component" value="Unassembled WGS sequence"/>
</dbReference>
<dbReference type="SUPFAM" id="SSF56935">
    <property type="entry name" value="Porins"/>
    <property type="match status" value="1"/>
</dbReference>
<evidence type="ECO:0000259" key="4">
    <source>
        <dbReference type="Pfam" id="PF00593"/>
    </source>
</evidence>
<feature type="domain" description="TonB-dependent receptor plug" evidence="5">
    <location>
        <begin position="118"/>
        <end position="226"/>
    </location>
</feature>
<evidence type="ECO:0000256" key="3">
    <source>
        <dbReference type="SAM" id="SignalP"/>
    </source>
</evidence>
<dbReference type="PROSITE" id="PS52016">
    <property type="entry name" value="TONB_DEPENDENT_REC_3"/>
    <property type="match status" value="1"/>
</dbReference>
<name>A0ABQ1UAD1_9BACT</name>
<keyword evidence="7" id="KW-1185">Reference proteome</keyword>
<evidence type="ECO:0000256" key="1">
    <source>
        <dbReference type="PROSITE-ProRule" id="PRU01360"/>
    </source>
</evidence>
<dbReference type="NCBIfam" id="TIGR04057">
    <property type="entry name" value="SusC_RagA_signa"/>
    <property type="match status" value="1"/>
</dbReference>
<dbReference type="SUPFAM" id="SSF49464">
    <property type="entry name" value="Carboxypeptidase regulatory domain-like"/>
    <property type="match status" value="1"/>
</dbReference>
<keyword evidence="1" id="KW-0812">Transmembrane</keyword>
<dbReference type="EMBL" id="BMHT01000004">
    <property type="protein sequence ID" value="GGF14070.1"/>
    <property type="molecule type" value="Genomic_DNA"/>
</dbReference>
<keyword evidence="2" id="KW-0798">TonB box</keyword>
<comment type="similarity">
    <text evidence="1 2">Belongs to the TonB-dependent receptor family.</text>
</comment>
<reference evidence="7" key="1">
    <citation type="journal article" date="2019" name="Int. J. Syst. Evol. Microbiol.">
        <title>The Global Catalogue of Microorganisms (GCM) 10K type strain sequencing project: providing services to taxonomists for standard genome sequencing and annotation.</title>
        <authorList>
            <consortium name="The Broad Institute Genomics Platform"/>
            <consortium name="The Broad Institute Genome Sequencing Center for Infectious Disease"/>
            <person name="Wu L."/>
            <person name="Ma J."/>
        </authorList>
    </citation>
    <scope>NUCLEOTIDE SEQUENCE [LARGE SCALE GENOMIC DNA]</scope>
    <source>
        <strain evidence="7">CGMCC 1.15197</strain>
    </source>
</reference>
<keyword evidence="1" id="KW-0813">Transport</keyword>
<dbReference type="InterPro" id="IPR000531">
    <property type="entry name" value="Beta-barrel_TonB"/>
</dbReference>
<sequence>MIMKKILLFLWLTLGVATQLAYAQGRVVQGVVRDLQGPVPGVSVYEKDTPANGIATDGEGRYRLTLKGKSGVLVFRSVSYKLSEVQVGTRTVVNVTMESTEQELGEVTVVGFGEQRKITQTGSVSQVSGREIRENPSASLQNALVGRLPGFFSQQSSGQPGADGAAFFIRGVSSYNSNNQPLIIVDDIQYSYDQFARLDPNEIESLAILKDAATTAIYGVRGANGVIVVTTRRGKDGPPQITARVESGLAQPTKIPHYLDAYQSASLYNQAQVNDNNANPVAGFKPRFSDADLQAFKDGSDPYGHPNVDWRKVLFRNWSQQYKANIDLSGGSPRVKYFTSVGYLFQNGMLNDFSKNTGVNNNYYQKRYNYRSNLDINVTKGMDLRVDVYGNFAQVNTPSVNSPNSINSPYGDVFYDYSSFATLAPFAYSIYNPDGTYGYSKWSRDVNSAYNVNNVVGRLTNNGYYRNFENNINGVLSLKQDLGVFTDRLKGLTATGRVAYTSNYYYTRSMTRNSFPSFIYSPGTETYEPRDVNVYRTQRYFAGYDTRSTSRVVNLQAILNYDRTFGKHHVSGLALYNRNSNTAANSNNVYNFIPANFLGYSLRLGYDYADRYLFQINAGYNGSDRFSAANRYGLFPAVSAGWNIAEESFFKRALPVFDVLKIRGSYGLVGNDALGSGYSYYYQQNYANGNSTNGNPSTTFNTGITSTPQAGVAEGTLANNNVTWEKEKKLDVALEFRLLNNTLSGSVDYFRNNRYDILTTRGTVSGIFGQTLPPVNLGRVRNQGIELELGYQSPLSRDFSYFIKGNYSLAKNRILFQDEPKNQYSYQNFTGHSIGQQRVYIYDGFYSQADIASSDVPKPATGAQPGDLKYKDLNNDGKIDSYDQSVTGYPSLPNTTYGVNLGMRYKGFSVSVLFQGASNFNVAAGAEAIKAFGANLTDIHTKAWTPELGDDAAYPRLTLLGGISDPLNRSTFWQISGNFLRLKNAQINYDIPNTLTRKVGIPAARVYANGTNLLTWTAASKLYDFDPEITLNTARTIYPPQRLINLGLSVTF</sequence>
<proteinExistence type="inferred from homology"/>
<comment type="caution">
    <text evidence="6">The sequence shown here is derived from an EMBL/GenBank/DDBJ whole genome shotgun (WGS) entry which is preliminary data.</text>
</comment>
<feature type="chain" id="PRO_5045550128" evidence="3">
    <location>
        <begin position="24"/>
        <end position="1052"/>
    </location>
</feature>
<dbReference type="NCBIfam" id="TIGR04056">
    <property type="entry name" value="OMP_RagA_SusC"/>
    <property type="match status" value="1"/>
</dbReference>
<keyword evidence="1" id="KW-1134">Transmembrane beta strand</keyword>
<feature type="domain" description="TonB-dependent receptor-like beta-barrel" evidence="4">
    <location>
        <begin position="432"/>
        <end position="1013"/>
    </location>
</feature>
<comment type="subcellular location">
    <subcellularLocation>
        <location evidence="1">Cell outer membrane</location>
        <topology evidence="1">Multi-pass membrane protein</topology>
    </subcellularLocation>
</comment>
<keyword evidence="3" id="KW-0732">Signal</keyword>
<dbReference type="InterPro" id="IPR023997">
    <property type="entry name" value="TonB-dep_OMP_SusC/RagA_CS"/>
</dbReference>
<dbReference type="Pfam" id="PF00593">
    <property type="entry name" value="TonB_dep_Rec_b-barrel"/>
    <property type="match status" value="1"/>
</dbReference>
<accession>A0ABQ1UAD1</accession>